<evidence type="ECO:0000259" key="1">
    <source>
        <dbReference type="Pfam" id="PF06792"/>
    </source>
</evidence>
<dbReference type="InterPro" id="IPR056778">
    <property type="entry name" value="UPF0261_C"/>
</dbReference>
<dbReference type="Gene3D" id="3.40.50.12030">
    <property type="entry name" value="Uncharacterised protein family UPF0261, NC domain"/>
    <property type="match status" value="1"/>
</dbReference>
<feature type="domain" description="UPF0261" evidence="2">
    <location>
        <begin position="48"/>
        <end position="265"/>
    </location>
</feature>
<gene>
    <name evidence="3" type="ORF">GOP47_0009842</name>
</gene>
<proteinExistence type="predicted"/>
<evidence type="ECO:0000313" key="3">
    <source>
        <dbReference type="EMBL" id="KAI5075766.1"/>
    </source>
</evidence>
<dbReference type="Pfam" id="PF06792">
    <property type="entry name" value="UPF0261"/>
    <property type="match status" value="1"/>
</dbReference>
<sequence>MLLPSVVDMAGLNSVSKAVLSNAASALAGMVAVRNLDKSCSVSRQEDRPTIGLTMFGVTTPCVEAVRKNLEEKGFETLVFHATGIGGKAMENLTSQGFLQGVLDITTTEVADHIVGGVMACSDKRFEVIIQKNIPLVLSVGALDMVNFGSKDTVPTKFAHRKLFVHNEQVTVMRTTVEENKAAAQFIAKKINLSNAPVRILLPEKGISALDGSGNPFNDESATAALLEELESCIKQTPQRQVRRLPHHINDIEFADALSKEFLEIFPSQLLPSSGNSRNYEAPIQHKSMSNGQPKVPAISLSARPGCQENSSSCRCMCIRSIQAHG</sequence>
<evidence type="ECO:0000313" key="4">
    <source>
        <dbReference type="Proteomes" id="UP000886520"/>
    </source>
</evidence>
<protein>
    <submittedName>
        <fullName evidence="3">Uncharacterized protein</fullName>
    </submittedName>
</protein>
<dbReference type="PANTHER" id="PTHR31862">
    <property type="entry name" value="UPF0261 DOMAIN PROTEIN (AFU_ORTHOLOGUE AFUA_1G10120)"/>
    <property type="match status" value="1"/>
</dbReference>
<dbReference type="AlphaFoldDB" id="A0A9D4UXC9"/>
<dbReference type="Gene3D" id="3.40.50.12020">
    <property type="entry name" value="Uncharacterised protein family UPF0261, NN domain"/>
    <property type="match status" value="1"/>
</dbReference>
<name>A0A9D4UXC9_ADICA</name>
<accession>A0A9D4UXC9</accession>
<dbReference type="CDD" id="cd15488">
    <property type="entry name" value="Tm-1-like"/>
    <property type="match status" value="1"/>
</dbReference>
<dbReference type="Pfam" id="PF23189">
    <property type="entry name" value="UPF0261_C"/>
    <property type="match status" value="1"/>
</dbReference>
<keyword evidence="4" id="KW-1185">Reference proteome</keyword>
<comment type="caution">
    <text evidence="3">The sequence shown here is derived from an EMBL/GenBank/DDBJ whole genome shotgun (WGS) entry which is preliminary data.</text>
</comment>
<reference evidence="3" key="1">
    <citation type="submission" date="2021-01" db="EMBL/GenBank/DDBJ databases">
        <title>Adiantum capillus-veneris genome.</title>
        <authorList>
            <person name="Fang Y."/>
            <person name="Liao Q."/>
        </authorList>
    </citation>
    <scope>NUCLEOTIDE SEQUENCE</scope>
    <source>
        <strain evidence="3">H3</strain>
        <tissue evidence="3">Leaf</tissue>
    </source>
</reference>
<dbReference type="InterPro" id="IPR044122">
    <property type="entry name" value="UPF0261_N"/>
</dbReference>
<dbReference type="Proteomes" id="UP000886520">
    <property type="component" value="Chromosome 9"/>
</dbReference>
<dbReference type="EMBL" id="JABFUD020000009">
    <property type="protein sequence ID" value="KAI5075766.1"/>
    <property type="molecule type" value="Genomic_DNA"/>
</dbReference>
<dbReference type="PANTHER" id="PTHR31862:SF1">
    <property type="entry name" value="UPF0261 DOMAIN PROTEIN (AFU_ORTHOLOGUE AFUA_1G10120)"/>
    <property type="match status" value="1"/>
</dbReference>
<dbReference type="InterPro" id="IPR051353">
    <property type="entry name" value="Tobamovirus_resist_UPF0261"/>
</dbReference>
<feature type="domain" description="UPF0261" evidence="1">
    <location>
        <begin position="1"/>
        <end position="34"/>
    </location>
</feature>
<evidence type="ECO:0000259" key="2">
    <source>
        <dbReference type="Pfam" id="PF23189"/>
    </source>
</evidence>
<organism evidence="3 4">
    <name type="scientific">Adiantum capillus-veneris</name>
    <name type="common">Maidenhair fern</name>
    <dbReference type="NCBI Taxonomy" id="13818"/>
    <lineage>
        <taxon>Eukaryota</taxon>
        <taxon>Viridiplantae</taxon>
        <taxon>Streptophyta</taxon>
        <taxon>Embryophyta</taxon>
        <taxon>Tracheophyta</taxon>
        <taxon>Polypodiopsida</taxon>
        <taxon>Polypodiidae</taxon>
        <taxon>Polypodiales</taxon>
        <taxon>Pteridineae</taxon>
        <taxon>Pteridaceae</taxon>
        <taxon>Vittarioideae</taxon>
        <taxon>Adiantum</taxon>
    </lineage>
</organism>